<evidence type="ECO:0000256" key="1">
    <source>
        <dbReference type="SAM" id="MobiDB-lite"/>
    </source>
</evidence>
<dbReference type="EMBL" id="KL198072">
    <property type="protein sequence ID" value="KDQ09977.1"/>
    <property type="molecule type" value="Genomic_DNA"/>
</dbReference>
<organism evidence="2 3">
    <name type="scientific">Botryobasidium botryosum (strain FD-172 SS1)</name>
    <dbReference type="NCBI Taxonomy" id="930990"/>
    <lineage>
        <taxon>Eukaryota</taxon>
        <taxon>Fungi</taxon>
        <taxon>Dikarya</taxon>
        <taxon>Basidiomycota</taxon>
        <taxon>Agaricomycotina</taxon>
        <taxon>Agaricomycetes</taxon>
        <taxon>Cantharellales</taxon>
        <taxon>Botryobasidiaceae</taxon>
        <taxon>Botryobasidium</taxon>
    </lineage>
</organism>
<sequence length="208" mass="23282">MLDKGISPELIVLDKRVATMRDRSVRWVVEPAHKALSNKDIVKKAWELCKVDQGRFNLSYESLTSKEARDRLLQLRTEDRERYIQLTMDDAPIPATDDPFQNEDEAALYNNDDDSNQDVNDVISSMLSGTTPSLQGPMDLDHDGDGDDAVAPETESGDDSSEDEMDTGLAAGDTDFVPPKVNMQGLEPHARASRVRRPNSRYAWWDAA</sequence>
<dbReference type="AlphaFoldDB" id="A0A067MDM1"/>
<dbReference type="InParanoid" id="A0A067MDM1"/>
<dbReference type="Proteomes" id="UP000027195">
    <property type="component" value="Unassembled WGS sequence"/>
</dbReference>
<evidence type="ECO:0000313" key="3">
    <source>
        <dbReference type="Proteomes" id="UP000027195"/>
    </source>
</evidence>
<reference evidence="3" key="1">
    <citation type="journal article" date="2014" name="Proc. Natl. Acad. Sci. U.S.A.">
        <title>Extensive sampling of basidiomycete genomes demonstrates inadequacy of the white-rot/brown-rot paradigm for wood decay fungi.</title>
        <authorList>
            <person name="Riley R."/>
            <person name="Salamov A.A."/>
            <person name="Brown D.W."/>
            <person name="Nagy L.G."/>
            <person name="Floudas D."/>
            <person name="Held B.W."/>
            <person name="Levasseur A."/>
            <person name="Lombard V."/>
            <person name="Morin E."/>
            <person name="Otillar R."/>
            <person name="Lindquist E.A."/>
            <person name="Sun H."/>
            <person name="LaButti K.M."/>
            <person name="Schmutz J."/>
            <person name="Jabbour D."/>
            <person name="Luo H."/>
            <person name="Baker S.E."/>
            <person name="Pisabarro A.G."/>
            <person name="Walton J.D."/>
            <person name="Blanchette R.A."/>
            <person name="Henrissat B."/>
            <person name="Martin F."/>
            <person name="Cullen D."/>
            <person name="Hibbett D.S."/>
            <person name="Grigoriev I.V."/>
        </authorList>
    </citation>
    <scope>NUCLEOTIDE SEQUENCE [LARGE SCALE GENOMIC DNA]</scope>
    <source>
        <strain evidence="3">FD-172 SS1</strain>
    </source>
</reference>
<evidence type="ECO:0000313" key="2">
    <source>
        <dbReference type="EMBL" id="KDQ09977.1"/>
    </source>
</evidence>
<protein>
    <submittedName>
        <fullName evidence="2">Uncharacterized protein</fullName>
    </submittedName>
</protein>
<name>A0A067MDM1_BOTB1</name>
<keyword evidence="3" id="KW-1185">Reference proteome</keyword>
<accession>A0A067MDM1</accession>
<feature type="region of interest" description="Disordered" evidence="1">
    <location>
        <begin position="126"/>
        <end position="199"/>
    </location>
</feature>
<dbReference type="OrthoDB" id="2659073at2759"/>
<gene>
    <name evidence="2" type="ORF">BOTBODRAFT_178535</name>
</gene>
<feature type="compositionally biased region" description="Acidic residues" evidence="1">
    <location>
        <begin position="142"/>
        <end position="166"/>
    </location>
</feature>
<dbReference type="HOGENOM" id="CLU_1320691_0_0_1"/>
<proteinExistence type="predicted"/>